<dbReference type="Proteomes" id="UP000887574">
    <property type="component" value="Unplaced"/>
</dbReference>
<dbReference type="GO" id="GO:0005615">
    <property type="term" value="C:extracellular space"/>
    <property type="evidence" value="ECO:0007669"/>
    <property type="project" value="TreeGrafter"/>
</dbReference>
<proteinExistence type="predicted"/>
<dbReference type="Pfam" id="PF02995">
    <property type="entry name" value="DUF229"/>
    <property type="match status" value="1"/>
</dbReference>
<dbReference type="AlphaFoldDB" id="A0A915ECH2"/>
<sequence>MYSTLMDLLNWPSPDLLTTSHEATKSRSLSIFRPIPLNRTCNDAGIEPHWCTCLSWQSAMTAASKGNSTGKEDLYTSNRLAKAVVQVINEQTQPERKLCARLTLDKLIDAKKLVPNDKLLKYSGIEDYDGFAPKLGGHVQATKATYQLVFTTKPGNAKYEATVLYDASNPSSLTVTVDLAAISHINAYGTTPHCIVDKNFFLATYCVCYDRI</sequence>
<evidence type="ECO:0000313" key="1">
    <source>
        <dbReference type="Proteomes" id="UP000887574"/>
    </source>
</evidence>
<dbReference type="WBParaSite" id="jg4696">
    <property type="protein sequence ID" value="jg4696"/>
    <property type="gene ID" value="jg4696"/>
</dbReference>
<dbReference type="InterPro" id="IPR004245">
    <property type="entry name" value="DUF229"/>
</dbReference>
<keyword evidence="1" id="KW-1185">Reference proteome</keyword>
<dbReference type="PANTHER" id="PTHR10974">
    <property type="entry name" value="FI08016P-RELATED"/>
    <property type="match status" value="1"/>
</dbReference>
<name>A0A915ECH2_9BILA</name>
<dbReference type="PANTHER" id="PTHR10974:SF1">
    <property type="entry name" value="FI08016P-RELATED"/>
    <property type="match status" value="1"/>
</dbReference>
<reference evidence="2" key="1">
    <citation type="submission" date="2022-11" db="UniProtKB">
        <authorList>
            <consortium name="WormBaseParasite"/>
        </authorList>
    </citation>
    <scope>IDENTIFICATION</scope>
</reference>
<protein>
    <submittedName>
        <fullName evidence="2">Uncharacterized protein</fullName>
    </submittedName>
</protein>
<evidence type="ECO:0000313" key="2">
    <source>
        <dbReference type="WBParaSite" id="jg4696"/>
    </source>
</evidence>
<organism evidence="1 2">
    <name type="scientific">Ditylenchus dipsaci</name>
    <dbReference type="NCBI Taxonomy" id="166011"/>
    <lineage>
        <taxon>Eukaryota</taxon>
        <taxon>Metazoa</taxon>
        <taxon>Ecdysozoa</taxon>
        <taxon>Nematoda</taxon>
        <taxon>Chromadorea</taxon>
        <taxon>Rhabditida</taxon>
        <taxon>Tylenchina</taxon>
        <taxon>Tylenchomorpha</taxon>
        <taxon>Sphaerularioidea</taxon>
        <taxon>Anguinidae</taxon>
        <taxon>Anguininae</taxon>
        <taxon>Ditylenchus</taxon>
    </lineage>
</organism>
<accession>A0A915ECH2</accession>